<dbReference type="SMART" id="SM00785">
    <property type="entry name" value="AARP2CN"/>
    <property type="match status" value="1"/>
</dbReference>
<feature type="domain" description="AARP2CN" evidence="3">
    <location>
        <begin position="249"/>
        <end position="329"/>
    </location>
</feature>
<dbReference type="InterPro" id="IPR012948">
    <property type="entry name" value="AARP2CN"/>
</dbReference>
<evidence type="ECO:0000256" key="1">
    <source>
        <dbReference type="ARBA" id="ARBA00038288"/>
    </source>
</evidence>
<feature type="compositionally biased region" description="Basic and acidic residues" evidence="2">
    <location>
        <begin position="534"/>
        <end position="546"/>
    </location>
</feature>
<dbReference type="SMART" id="SM01362">
    <property type="entry name" value="DUF663"/>
    <property type="match status" value="1"/>
</dbReference>
<accession>M1V9S9</accession>
<dbReference type="eggNOG" id="KOG1980">
    <property type="taxonomic scope" value="Eukaryota"/>
</dbReference>
<organism evidence="5 6">
    <name type="scientific">Cyanidioschyzon merolae (strain NIES-3377 / 10D)</name>
    <name type="common">Unicellular red alga</name>
    <dbReference type="NCBI Taxonomy" id="280699"/>
    <lineage>
        <taxon>Eukaryota</taxon>
        <taxon>Rhodophyta</taxon>
        <taxon>Bangiophyceae</taxon>
        <taxon>Cyanidiales</taxon>
        <taxon>Cyanidiaceae</taxon>
        <taxon>Cyanidioschyzon</taxon>
    </lineage>
</organism>
<dbReference type="Proteomes" id="UP000007014">
    <property type="component" value="Chromosome 1"/>
</dbReference>
<dbReference type="OrthoDB" id="119302at2759"/>
<feature type="compositionally biased region" description="Basic residues" evidence="2">
    <location>
        <begin position="1"/>
        <end position="25"/>
    </location>
</feature>
<feature type="region of interest" description="Disordered" evidence="2">
    <location>
        <begin position="1"/>
        <end position="36"/>
    </location>
</feature>
<comment type="similarity">
    <text evidence="1">Belongs to the TRAFAC class translation factor GTPase superfamily. Bms1-like GTPase family. TSR1 subfamily.</text>
</comment>
<dbReference type="Gramene" id="CMA015CT">
    <property type="protein sequence ID" value="CMA015CT"/>
    <property type="gene ID" value="CMA015C"/>
</dbReference>
<reference evidence="5 6" key="2">
    <citation type="journal article" date="2007" name="BMC Biol.">
        <title>A 100%-complete sequence reveals unusually simple genomic features in the hot-spring red alga Cyanidioschyzon merolae.</title>
        <authorList>
            <person name="Nozaki H."/>
            <person name="Takano H."/>
            <person name="Misumi O."/>
            <person name="Terasawa K."/>
            <person name="Matsuzaki M."/>
            <person name="Maruyama S."/>
            <person name="Nishida K."/>
            <person name="Yagisawa F."/>
            <person name="Yoshida Y."/>
            <person name="Fujiwara T."/>
            <person name="Takio S."/>
            <person name="Tamura K."/>
            <person name="Chung S.J."/>
            <person name="Nakamura S."/>
            <person name="Kuroiwa H."/>
            <person name="Tanaka K."/>
            <person name="Sato N."/>
            <person name="Kuroiwa T."/>
        </authorList>
    </citation>
    <scope>NUCLEOTIDE SEQUENCE [LARGE SCALE GENOMIC DNA]</scope>
    <source>
        <strain evidence="5 6">10D</strain>
    </source>
</reference>
<dbReference type="InterPro" id="IPR007034">
    <property type="entry name" value="BMS1_TSR1_C"/>
</dbReference>
<dbReference type="GO" id="GO:0030688">
    <property type="term" value="C:preribosome, small subunit precursor"/>
    <property type="evidence" value="ECO:0007669"/>
    <property type="project" value="TreeGrafter"/>
</dbReference>
<feature type="domain" description="Ribosome biogenesis protein BMS1/TSR1 C-terminal" evidence="4">
    <location>
        <begin position="572"/>
        <end position="890"/>
    </location>
</feature>
<sequence>MAGRKRQRSVVHQRVLARKQRRANKRPVSTSPEASGASPTLIVVLGLTSSQRLAPALTYCFKQWGYTEICGRTGEQLESTALATATECGEPATAPWYRLRYTVARRRARQVSLVHQWICLDAEAPLEAVLDAAKVADLGLLVYGEGEGLHDVADSWLAAIQAQGLLSFVAVALPRATNTLESLMDADRCDAEHPGVSEHPFRGRAHASSAHAADSSTWLAECHQRLAALSILDAKEEPVRIRVLSHPDEVEHSRRQLEYGKRRAIRWRASRSYLLVERVVSERAPTAPCRRVRLYGWLRGAAASVHQQLHITGVGTFVVAGLERAEAPYARHMAPRGYTDHPASMDISDGAKFAFPTAGNGGLDPVVRIPDGTDAAGLPAFGDDAPERLAFGSSSPMEAAVLSGMQCRQGSVSQTEPPRVRCAIHIQNRVETITGTFRCESAWLETSERSQMPSQNGRVPAAGVPLEPSTKNVAVVHDKPPMEAAEDSCMGSGSRSASLASDDDDDDDDSVSDDASDIGTASDASSAPHSRQRATREPLASEKAETSSEETPSLDAIDTQQVERDELLFPDEVDTPTDCPVRERYANYRPLPSFRKTPWDPSVGLPPAYARIVQFEHFQRATREAFQRARDATCHGVVQSHCFVAFVLDAIAEPKARRLESWPGPLVASCLLSYEERPTVLQCLVQRYHVMTNLTSTEDNESPALACPDNGLVHAGQLLCFHIGFRRLLARPIFSEADSKCDKHRYERYLLPGRWSVASLYAPVTFPPAPVLVTRPSHGTGPAGTAATTPVLPALVARGSVLGANPERIVLKRIVLTGVPYRAHKNRATVRYMFFNPEDVKYYRHVPLWTKHGRLGRIEESLGTHGALKASFDGMILHSDTVCMSLYKRVFPRWVPGTSAEELDETGDPRATPLE</sequence>
<evidence type="ECO:0000313" key="6">
    <source>
        <dbReference type="Proteomes" id="UP000007014"/>
    </source>
</evidence>
<dbReference type="GO" id="GO:0005634">
    <property type="term" value="C:nucleus"/>
    <property type="evidence" value="ECO:0007669"/>
    <property type="project" value="InterPro"/>
</dbReference>
<evidence type="ECO:0000259" key="4">
    <source>
        <dbReference type="SMART" id="SM01362"/>
    </source>
</evidence>
<reference evidence="5 6" key="1">
    <citation type="journal article" date="2004" name="Nature">
        <title>Genome sequence of the ultrasmall unicellular red alga Cyanidioschyzon merolae 10D.</title>
        <authorList>
            <person name="Matsuzaki M."/>
            <person name="Misumi O."/>
            <person name="Shin-i T."/>
            <person name="Maruyama S."/>
            <person name="Takahara M."/>
            <person name="Miyagishima S."/>
            <person name="Mori T."/>
            <person name="Nishida K."/>
            <person name="Yagisawa F."/>
            <person name="Nishida K."/>
            <person name="Yoshida Y."/>
            <person name="Nishimura Y."/>
            <person name="Nakao S."/>
            <person name="Kobayashi T."/>
            <person name="Momoyama Y."/>
            <person name="Higashiyama T."/>
            <person name="Minoda A."/>
            <person name="Sano M."/>
            <person name="Nomoto H."/>
            <person name="Oishi K."/>
            <person name="Hayashi H."/>
            <person name="Ohta F."/>
            <person name="Nishizaka S."/>
            <person name="Haga S."/>
            <person name="Miura S."/>
            <person name="Morishita T."/>
            <person name="Kabeya Y."/>
            <person name="Terasawa K."/>
            <person name="Suzuki Y."/>
            <person name="Ishii Y."/>
            <person name="Asakawa S."/>
            <person name="Takano H."/>
            <person name="Ohta N."/>
            <person name="Kuroiwa H."/>
            <person name="Tanaka K."/>
            <person name="Shimizu N."/>
            <person name="Sugano S."/>
            <person name="Sato N."/>
            <person name="Nozaki H."/>
            <person name="Ogasawara N."/>
            <person name="Kohara Y."/>
            <person name="Kuroiwa T."/>
        </authorList>
    </citation>
    <scope>NUCLEOTIDE SEQUENCE [LARGE SCALE GENOMIC DNA]</scope>
    <source>
        <strain evidence="5 6">10D</strain>
    </source>
</reference>
<dbReference type="GO" id="GO:0000479">
    <property type="term" value="P:endonucleolytic cleavage of tricistronic rRNA transcript (SSU-rRNA, 5.8S rRNA, LSU-rRNA)"/>
    <property type="evidence" value="ECO:0007669"/>
    <property type="project" value="TreeGrafter"/>
</dbReference>
<dbReference type="GeneID" id="16992097"/>
<dbReference type="RefSeq" id="XP_005535023.1">
    <property type="nucleotide sequence ID" value="XM_005534966.1"/>
</dbReference>
<dbReference type="PANTHER" id="PTHR12858">
    <property type="entry name" value="RIBOSOME BIOGENESIS PROTEIN"/>
    <property type="match status" value="1"/>
</dbReference>
<name>M1V9S9_CYAM1</name>
<evidence type="ECO:0000256" key="2">
    <source>
        <dbReference type="SAM" id="MobiDB-lite"/>
    </source>
</evidence>
<dbReference type="GO" id="GO:0005525">
    <property type="term" value="F:GTP binding"/>
    <property type="evidence" value="ECO:0007669"/>
    <property type="project" value="TreeGrafter"/>
</dbReference>
<feature type="region of interest" description="Disordered" evidence="2">
    <location>
        <begin position="447"/>
        <end position="468"/>
    </location>
</feature>
<evidence type="ECO:0000313" key="5">
    <source>
        <dbReference type="EMBL" id="BAM78737.1"/>
    </source>
</evidence>
<dbReference type="AlphaFoldDB" id="M1V9S9"/>
<proteinExistence type="inferred from homology"/>
<dbReference type="InterPro" id="IPR039761">
    <property type="entry name" value="Bms1/Tsr1"/>
</dbReference>
<dbReference type="Pfam" id="PF04950">
    <property type="entry name" value="RIBIOP_C"/>
    <property type="match status" value="2"/>
</dbReference>
<dbReference type="HOGENOM" id="CLU_318168_0_0_1"/>
<protein>
    <recommendedName>
        <fullName evidence="7">Ribosome biogenesis protein tsr1</fullName>
    </recommendedName>
</protein>
<dbReference type="KEGG" id="cme:CYME_CMA015C"/>
<evidence type="ECO:0000259" key="3">
    <source>
        <dbReference type="SMART" id="SM00785"/>
    </source>
</evidence>
<evidence type="ECO:0008006" key="7">
    <source>
        <dbReference type="Google" id="ProtNLM"/>
    </source>
</evidence>
<dbReference type="GO" id="GO:0003924">
    <property type="term" value="F:GTPase activity"/>
    <property type="evidence" value="ECO:0007669"/>
    <property type="project" value="TreeGrafter"/>
</dbReference>
<dbReference type="EMBL" id="AP006483">
    <property type="protein sequence ID" value="BAM78737.1"/>
    <property type="molecule type" value="Genomic_DNA"/>
</dbReference>
<feature type="compositionally biased region" description="Acidic residues" evidence="2">
    <location>
        <begin position="501"/>
        <end position="516"/>
    </location>
</feature>
<dbReference type="STRING" id="280699.M1V9S9"/>
<dbReference type="OMA" id="MNLPRFK"/>
<dbReference type="Pfam" id="PF08142">
    <property type="entry name" value="AARP2CN"/>
    <property type="match status" value="1"/>
</dbReference>
<keyword evidence="6" id="KW-1185">Reference proteome</keyword>
<gene>
    <name evidence="5" type="ORF">CYME_CMA015C</name>
</gene>
<dbReference type="GO" id="GO:0034511">
    <property type="term" value="F:U3 snoRNA binding"/>
    <property type="evidence" value="ECO:0007669"/>
    <property type="project" value="TreeGrafter"/>
</dbReference>
<dbReference type="PANTHER" id="PTHR12858:SF1">
    <property type="entry name" value="PRE-RRNA-PROCESSING PROTEIN TSR1 HOMOLOG"/>
    <property type="match status" value="1"/>
</dbReference>
<feature type="region of interest" description="Disordered" evidence="2">
    <location>
        <begin position="483"/>
        <end position="557"/>
    </location>
</feature>
<dbReference type="GO" id="GO:0000462">
    <property type="term" value="P:maturation of SSU-rRNA from tricistronic rRNA transcript (SSU-rRNA, 5.8S rRNA, LSU-rRNA)"/>
    <property type="evidence" value="ECO:0007669"/>
    <property type="project" value="TreeGrafter"/>
</dbReference>